<evidence type="ECO:0000313" key="4">
    <source>
        <dbReference type="EMBL" id="AVP87385.1"/>
    </source>
</evidence>
<dbReference type="OrthoDB" id="9807264at2"/>
<protein>
    <recommendedName>
        <fullName evidence="2">FAD assembly factor SdhE</fullName>
    </recommendedName>
</protein>
<dbReference type="SUPFAM" id="SSF109910">
    <property type="entry name" value="YgfY-like"/>
    <property type="match status" value="1"/>
</dbReference>
<sequence>MLEEKKLFIKKLLFRSKYMGCKENNMLFASFAENNLENLSEIDLILYHELIKNDDETLLGWICGKLKIPAKFTEIITKIRNFKIKS</sequence>
<evidence type="ECO:0000256" key="2">
    <source>
        <dbReference type="ARBA" id="ARBA00019418"/>
    </source>
</evidence>
<evidence type="ECO:0000256" key="1">
    <source>
        <dbReference type="ARBA" id="ARBA00008571"/>
    </source>
</evidence>
<dbReference type="AlphaFoldDB" id="A0A2P1P814"/>
<evidence type="ECO:0000313" key="5">
    <source>
        <dbReference type="Proteomes" id="UP000241762"/>
    </source>
</evidence>
<keyword evidence="5" id="KW-1185">Reference proteome</keyword>
<dbReference type="Gene3D" id="1.10.150.250">
    <property type="entry name" value="Flavinator of succinate dehydrogenase"/>
    <property type="match status" value="1"/>
</dbReference>
<accession>A0A2P1P814</accession>
<gene>
    <name evidence="4" type="ORF">phytr_4350</name>
</gene>
<dbReference type="PANTHER" id="PTHR12469">
    <property type="entry name" value="PROTEIN EMI5 HOMOLOG, MITOCHONDRIAL"/>
    <property type="match status" value="1"/>
</dbReference>
<dbReference type="InterPro" id="IPR005631">
    <property type="entry name" value="SDH"/>
</dbReference>
<dbReference type="EMBL" id="CP027845">
    <property type="protein sequence ID" value="AVP87385.1"/>
    <property type="molecule type" value="Genomic_DNA"/>
</dbReference>
<keyword evidence="3" id="KW-0143">Chaperone</keyword>
<dbReference type="RefSeq" id="WP_106874250.1">
    <property type="nucleotide sequence ID" value="NZ_CP027845.1"/>
</dbReference>
<proteinExistence type="inferred from homology"/>
<dbReference type="PANTHER" id="PTHR12469:SF2">
    <property type="entry name" value="SUCCINATE DEHYDROGENASE ASSEMBLY FACTOR 2, MITOCHONDRIAL"/>
    <property type="match status" value="1"/>
</dbReference>
<dbReference type="GO" id="GO:0006099">
    <property type="term" value="P:tricarboxylic acid cycle"/>
    <property type="evidence" value="ECO:0007669"/>
    <property type="project" value="TreeGrafter"/>
</dbReference>
<dbReference type="KEGG" id="ptc:phytr_4350"/>
<evidence type="ECO:0000256" key="3">
    <source>
        <dbReference type="ARBA" id="ARBA00023186"/>
    </source>
</evidence>
<organism evidence="4 5">
    <name type="scientific">Candidatus Phycorickettsia trachydisci</name>
    <dbReference type="NCBI Taxonomy" id="2115978"/>
    <lineage>
        <taxon>Bacteria</taxon>
        <taxon>Pseudomonadati</taxon>
        <taxon>Pseudomonadota</taxon>
        <taxon>Alphaproteobacteria</taxon>
        <taxon>Rickettsiales</taxon>
        <taxon>Rickettsiaceae</taxon>
        <taxon>Candidatus Phycorickettsia</taxon>
    </lineage>
</organism>
<dbReference type="Pfam" id="PF03937">
    <property type="entry name" value="Sdh5"/>
    <property type="match status" value="1"/>
</dbReference>
<name>A0A2P1P814_9RICK</name>
<dbReference type="Proteomes" id="UP000241762">
    <property type="component" value="Chromosome"/>
</dbReference>
<comment type="similarity">
    <text evidence="1">Belongs to the SdhE FAD assembly factor family.</text>
</comment>
<dbReference type="InterPro" id="IPR036714">
    <property type="entry name" value="SDH_sf"/>
</dbReference>
<reference evidence="4 5" key="1">
    <citation type="submission" date="2018-03" db="EMBL/GenBank/DDBJ databases">
        <title>A gene transfer event suggests a long-term partnership between eustigmatophyte algae and a novel lineage of endosymbiotic bacteria.</title>
        <authorList>
            <person name="Yurchenko T."/>
            <person name="Sevcikova T."/>
            <person name="Pribyl P."/>
            <person name="El Karkouri K."/>
            <person name="Klimes V."/>
            <person name="Amaral R."/>
            <person name="Zbrankova V."/>
            <person name="Kim E."/>
            <person name="Raoult D."/>
            <person name="Santos L.M.A."/>
            <person name="Elias M."/>
        </authorList>
    </citation>
    <scope>NUCLEOTIDE SEQUENCE [LARGE SCALE GENOMIC DNA]</scope>
    <source>
        <strain evidence="4">CCALA 838</strain>
    </source>
</reference>